<dbReference type="Proteomes" id="UP000182160">
    <property type="component" value="Unassembled WGS sequence"/>
</dbReference>
<accession>A0A0L6CZG7</accession>
<evidence type="ECO:0000313" key="5">
    <source>
        <dbReference type="Proteomes" id="UP000037046"/>
    </source>
</evidence>
<dbReference type="RefSeq" id="WP_050661218.1">
    <property type="nucleotide sequence ID" value="NZ_CP118494.1"/>
</dbReference>
<dbReference type="STRING" id="74031.SAMN04488077_10846"/>
<dbReference type="InterPro" id="IPR025711">
    <property type="entry name" value="PepSY"/>
</dbReference>
<dbReference type="Proteomes" id="UP000037046">
    <property type="component" value="Unassembled WGS sequence"/>
</dbReference>
<dbReference type="OrthoDB" id="7365433at2"/>
<reference evidence="4 6" key="3">
    <citation type="submission" date="2016-10" db="EMBL/GenBank/DDBJ databases">
        <authorList>
            <person name="de Groot N.N."/>
        </authorList>
    </citation>
    <scope>NUCLEOTIDE SEQUENCE [LARGE SCALE GENOMIC DNA]</scope>
    <source>
        <strain evidence="4 6">DSM 11457</strain>
    </source>
</reference>
<gene>
    <name evidence="3" type="ORF">ROTO_02580</name>
    <name evidence="4" type="ORF">SAMN04488077_10846</name>
</gene>
<evidence type="ECO:0000313" key="3">
    <source>
        <dbReference type="EMBL" id="KNX43129.1"/>
    </source>
</evidence>
<sequence length="97" mass="10955">MTFKHILITATALSIGAGAALASDDNYRRSADLPPRAEWMSIADLASRLEAEGYKIREIEVEHGVYDVEMFDDKGYKVEGYFDLVTGERVKYRGYDD</sequence>
<dbReference type="EMBL" id="LGVV01000002">
    <property type="protein sequence ID" value="KNX43129.1"/>
    <property type="molecule type" value="Genomic_DNA"/>
</dbReference>
<reference evidence="3" key="2">
    <citation type="submission" date="2015-07" db="EMBL/GenBank/DDBJ databases">
        <title>MeaNS - Measles Nucleotide Surveillance Program.</title>
        <authorList>
            <person name="Tran T."/>
            <person name="Druce J."/>
        </authorList>
    </citation>
    <scope>NUCLEOTIDE SEQUENCE</scope>
    <source>
        <strain evidence="3">EL-164</strain>
    </source>
</reference>
<keyword evidence="1" id="KW-0732">Signal</keyword>
<feature type="domain" description="PepSY" evidence="2">
    <location>
        <begin position="7"/>
        <end position="91"/>
    </location>
</feature>
<organism evidence="3 5">
    <name type="scientific">Roseovarius tolerans</name>
    <dbReference type="NCBI Taxonomy" id="74031"/>
    <lineage>
        <taxon>Bacteria</taxon>
        <taxon>Pseudomonadati</taxon>
        <taxon>Pseudomonadota</taxon>
        <taxon>Alphaproteobacteria</taxon>
        <taxon>Rhodobacterales</taxon>
        <taxon>Roseobacteraceae</taxon>
        <taxon>Roseovarius</taxon>
    </lineage>
</organism>
<dbReference type="PATRIC" id="fig|74031.6.peg.263"/>
<proteinExistence type="predicted"/>
<evidence type="ECO:0000259" key="2">
    <source>
        <dbReference type="Pfam" id="PF13670"/>
    </source>
</evidence>
<reference evidence="5" key="1">
    <citation type="submission" date="2015-07" db="EMBL/GenBank/DDBJ databases">
        <title>Draft Genome Sequence of Roseovarius tolerans EL-164, a producer of N-Acylated Alanine Methyl Esters (NAMEs).</title>
        <authorList>
            <person name="Voget S."/>
            <person name="Bruns H."/>
            <person name="Wagner-Doebler I."/>
            <person name="Schulz S."/>
            <person name="Daniel R."/>
        </authorList>
    </citation>
    <scope>NUCLEOTIDE SEQUENCE [LARGE SCALE GENOMIC DNA]</scope>
    <source>
        <strain evidence="5">EL-164</strain>
    </source>
</reference>
<evidence type="ECO:0000256" key="1">
    <source>
        <dbReference type="SAM" id="SignalP"/>
    </source>
</evidence>
<evidence type="ECO:0000313" key="6">
    <source>
        <dbReference type="Proteomes" id="UP000182160"/>
    </source>
</evidence>
<dbReference type="EMBL" id="FOBO01000008">
    <property type="protein sequence ID" value="SEM79651.1"/>
    <property type="molecule type" value="Genomic_DNA"/>
</dbReference>
<evidence type="ECO:0000313" key="4">
    <source>
        <dbReference type="EMBL" id="SEM79651.1"/>
    </source>
</evidence>
<name>A0A0L6CZG7_9RHOB</name>
<feature type="chain" id="PRO_5010426865" description="PepSY domain-containing protein" evidence="1">
    <location>
        <begin position="23"/>
        <end position="97"/>
    </location>
</feature>
<dbReference type="Pfam" id="PF13670">
    <property type="entry name" value="PepSY_2"/>
    <property type="match status" value="1"/>
</dbReference>
<keyword evidence="5" id="KW-1185">Reference proteome</keyword>
<protein>
    <recommendedName>
        <fullName evidence="2">PepSY domain-containing protein</fullName>
    </recommendedName>
</protein>
<feature type="signal peptide" evidence="1">
    <location>
        <begin position="1"/>
        <end position="22"/>
    </location>
</feature>
<dbReference type="AlphaFoldDB" id="A0A0L6CZG7"/>